<protein>
    <recommendedName>
        <fullName evidence="2">Glycosyltransferase 2-like domain-containing protein</fullName>
    </recommendedName>
</protein>
<dbReference type="EMBL" id="LAZR01001500">
    <property type="protein sequence ID" value="KKN43627.1"/>
    <property type="molecule type" value="Genomic_DNA"/>
</dbReference>
<sequence>MSEFPPIDVWRMSASRPWQLEATHDALTRYLKYSGELRYHLIESVLVKELSQQCVHWAKYNGYRIHVITPAKGQGYAMNYALKKVIDCPFSLKWEDDFKPVKEIPLDICVELMWKYPKINQICFNKRETAPFKYVANEHGRYEWKKEQRYFPLASSKVPLVVKERWWFGTAIWRNAFIEPLFVYWDSNTHNRMNNEVLLPLAGFIMGDEHNKEIPYKGRYIPTAEQMEKNIGSYIYGKTGDPQMVEHTGREDSIWEGKMQQRWAQEGKQVIGT</sequence>
<accession>A0A0F9R343</accession>
<organism evidence="1">
    <name type="scientific">marine sediment metagenome</name>
    <dbReference type="NCBI Taxonomy" id="412755"/>
    <lineage>
        <taxon>unclassified sequences</taxon>
        <taxon>metagenomes</taxon>
        <taxon>ecological metagenomes</taxon>
    </lineage>
</organism>
<gene>
    <name evidence="1" type="ORF">LCGC14_0701280</name>
</gene>
<evidence type="ECO:0000313" key="1">
    <source>
        <dbReference type="EMBL" id="KKN43627.1"/>
    </source>
</evidence>
<comment type="caution">
    <text evidence="1">The sequence shown here is derived from an EMBL/GenBank/DDBJ whole genome shotgun (WGS) entry which is preliminary data.</text>
</comment>
<evidence type="ECO:0008006" key="2">
    <source>
        <dbReference type="Google" id="ProtNLM"/>
    </source>
</evidence>
<name>A0A0F9R343_9ZZZZ</name>
<dbReference type="AlphaFoldDB" id="A0A0F9R343"/>
<reference evidence="1" key="1">
    <citation type="journal article" date="2015" name="Nature">
        <title>Complex archaea that bridge the gap between prokaryotes and eukaryotes.</title>
        <authorList>
            <person name="Spang A."/>
            <person name="Saw J.H."/>
            <person name="Jorgensen S.L."/>
            <person name="Zaremba-Niedzwiedzka K."/>
            <person name="Martijn J."/>
            <person name="Lind A.E."/>
            <person name="van Eijk R."/>
            <person name="Schleper C."/>
            <person name="Guy L."/>
            <person name="Ettema T.J."/>
        </authorList>
    </citation>
    <scope>NUCLEOTIDE SEQUENCE</scope>
</reference>
<proteinExistence type="predicted"/>